<evidence type="ECO:0000313" key="4">
    <source>
        <dbReference type="Proteomes" id="UP000027195"/>
    </source>
</evidence>
<dbReference type="Pfam" id="PF05899">
    <property type="entry name" value="Cupin_3"/>
    <property type="match status" value="1"/>
</dbReference>
<keyword evidence="4" id="KW-1185">Reference proteome</keyword>
<dbReference type="Gene3D" id="2.60.120.10">
    <property type="entry name" value="Jelly Rolls"/>
    <property type="match status" value="1"/>
</dbReference>
<sequence length="152" mass="16341">MPVQINRDDAWNTVFNSPPVQDQFDGPAPPPPIPEGATLAFHQHGSTLIKLHGNGRQEQPASSGLFICKGPPTAVWNYTFDEFNYVLDGECTFTELGPNGERTVHNLTKGDVIFVSKGTKCEWGSPSQGGGFWVSTLGGSSDFNDSFVGPGN</sequence>
<dbReference type="SUPFAM" id="SSF51182">
    <property type="entry name" value="RmlC-like cupins"/>
    <property type="match status" value="1"/>
</dbReference>
<dbReference type="InParanoid" id="A0A067N3B0"/>
<dbReference type="HOGENOM" id="CLU_1722069_0_0_1"/>
<dbReference type="EMBL" id="KL198021">
    <property type="protein sequence ID" value="KDQ18632.1"/>
    <property type="molecule type" value="Genomic_DNA"/>
</dbReference>
<dbReference type="InterPro" id="IPR008579">
    <property type="entry name" value="UGlyAH_Cupin_dom"/>
</dbReference>
<dbReference type="InterPro" id="IPR014710">
    <property type="entry name" value="RmlC-like_jellyroll"/>
</dbReference>
<dbReference type="Proteomes" id="UP000027195">
    <property type="component" value="Unassembled WGS sequence"/>
</dbReference>
<dbReference type="InterPro" id="IPR011051">
    <property type="entry name" value="RmlC_Cupin_sf"/>
</dbReference>
<evidence type="ECO:0000313" key="3">
    <source>
        <dbReference type="EMBL" id="KDQ18632.1"/>
    </source>
</evidence>
<dbReference type="AlphaFoldDB" id="A0A067N3B0"/>
<proteinExistence type="predicted"/>
<evidence type="ECO:0000256" key="1">
    <source>
        <dbReference type="SAM" id="MobiDB-lite"/>
    </source>
</evidence>
<reference evidence="4" key="1">
    <citation type="journal article" date="2014" name="Proc. Natl. Acad. Sci. U.S.A.">
        <title>Extensive sampling of basidiomycete genomes demonstrates inadequacy of the white-rot/brown-rot paradigm for wood decay fungi.</title>
        <authorList>
            <person name="Riley R."/>
            <person name="Salamov A.A."/>
            <person name="Brown D.W."/>
            <person name="Nagy L.G."/>
            <person name="Floudas D."/>
            <person name="Held B.W."/>
            <person name="Levasseur A."/>
            <person name="Lombard V."/>
            <person name="Morin E."/>
            <person name="Otillar R."/>
            <person name="Lindquist E.A."/>
            <person name="Sun H."/>
            <person name="LaButti K.M."/>
            <person name="Schmutz J."/>
            <person name="Jabbour D."/>
            <person name="Luo H."/>
            <person name="Baker S.E."/>
            <person name="Pisabarro A.G."/>
            <person name="Walton J.D."/>
            <person name="Blanchette R.A."/>
            <person name="Henrissat B."/>
            <person name="Martin F."/>
            <person name="Cullen D."/>
            <person name="Hibbett D.S."/>
            <person name="Grigoriev I.V."/>
        </authorList>
    </citation>
    <scope>NUCLEOTIDE SEQUENCE [LARGE SCALE GENOMIC DNA]</scope>
    <source>
        <strain evidence="4">FD-172 SS1</strain>
    </source>
</reference>
<organism evidence="3 4">
    <name type="scientific">Botryobasidium botryosum (strain FD-172 SS1)</name>
    <dbReference type="NCBI Taxonomy" id="930990"/>
    <lineage>
        <taxon>Eukaryota</taxon>
        <taxon>Fungi</taxon>
        <taxon>Dikarya</taxon>
        <taxon>Basidiomycota</taxon>
        <taxon>Agaricomycotina</taxon>
        <taxon>Agaricomycetes</taxon>
        <taxon>Cantharellales</taxon>
        <taxon>Botryobasidiaceae</taxon>
        <taxon>Botryobasidium</taxon>
    </lineage>
</organism>
<evidence type="ECO:0000259" key="2">
    <source>
        <dbReference type="Pfam" id="PF05899"/>
    </source>
</evidence>
<gene>
    <name evidence="3" type="ORF">BOTBODRAFT_29015</name>
</gene>
<feature type="region of interest" description="Disordered" evidence="1">
    <location>
        <begin position="1"/>
        <end position="31"/>
    </location>
</feature>
<name>A0A067N3B0_BOTB1</name>
<accession>A0A067N3B0</accession>
<protein>
    <recommendedName>
        <fullName evidence="2">(S)-ureidoglycine aminohydrolase cupin domain-containing protein</fullName>
    </recommendedName>
</protein>
<feature type="domain" description="(S)-ureidoglycine aminohydrolase cupin" evidence="2">
    <location>
        <begin position="75"/>
        <end position="123"/>
    </location>
</feature>
<feature type="compositionally biased region" description="Basic and acidic residues" evidence="1">
    <location>
        <begin position="1"/>
        <end position="10"/>
    </location>
</feature>